<dbReference type="EMBL" id="JACAZF010000008">
    <property type="protein sequence ID" value="KAF7296957.1"/>
    <property type="molecule type" value="Genomic_DNA"/>
</dbReference>
<dbReference type="RefSeq" id="XP_037217316.1">
    <property type="nucleotide sequence ID" value="XM_037365904.1"/>
</dbReference>
<dbReference type="GeneID" id="59348420"/>
<dbReference type="AlphaFoldDB" id="A0A8H6VWZ8"/>
<gene>
    <name evidence="2" type="ORF">MIND_00927700</name>
</gene>
<evidence type="ECO:0000256" key="1">
    <source>
        <dbReference type="SAM" id="Phobius"/>
    </source>
</evidence>
<keyword evidence="3" id="KW-1185">Reference proteome</keyword>
<sequence length="603" mass="63625">MPLWASIGAYRQISPRSVRRLPRDWVICSLAAPLLSWTPFPSSVTARPSPRQVHSSSPWNIDWWPAGTGLPSSSSQMASFRCSLAALFAVLMSGIIPLSTHLADLWHAHGELTNIAITAAAALVTAHLKYTLSSAGTHQTAAMLQRGFTLNSWAGMQTFARREVDVPVITGGAGIRAAVLAGLQVPVFWSIAQHSTLLVAILQPEPFTVAKPLAAIDDVIPCGVQRSQLSFNLSGIPADVQNKLYAASAAAGMQLDGFYDQVAANTTTVGVGHVFVKDNDGYGTLGGLVNGLQEVPGVWFTTRCGAEAVASSLWENAGLELPRFTRQTLNTSLTSNVTQQIVSSVPLNIPFGLPDANVALFGVVRATGSGALMTVNGTGNITGCTWTSNPGLIKLRITNGTAAAYDVDLPDGTIYPSAIGLAVAATIEGMAQAAALGTTLFPRSLGVGPTLLAPAPNVPQMLATLLGDGAKVGLTGYINYVQAQARRGSPPTGVATCRANSRATTVRWRFRNLSAVCLGAVALNLGCGALAMWTVLVGVWTRRARVRDVDALQVVDAFRMGLAAEHGVRSASGSAMSGRRNWVREVRQRQVIMLRNGQVVVKY</sequence>
<organism evidence="2 3">
    <name type="scientific">Mycena indigotica</name>
    <dbReference type="NCBI Taxonomy" id="2126181"/>
    <lineage>
        <taxon>Eukaryota</taxon>
        <taxon>Fungi</taxon>
        <taxon>Dikarya</taxon>
        <taxon>Basidiomycota</taxon>
        <taxon>Agaricomycotina</taxon>
        <taxon>Agaricomycetes</taxon>
        <taxon>Agaricomycetidae</taxon>
        <taxon>Agaricales</taxon>
        <taxon>Marasmiineae</taxon>
        <taxon>Mycenaceae</taxon>
        <taxon>Mycena</taxon>
    </lineage>
</organism>
<keyword evidence="1" id="KW-0812">Transmembrane</keyword>
<dbReference type="Proteomes" id="UP000636479">
    <property type="component" value="Unassembled WGS sequence"/>
</dbReference>
<name>A0A8H6VWZ8_9AGAR</name>
<protein>
    <submittedName>
        <fullName evidence="2">Uncharacterized protein</fullName>
    </submittedName>
</protein>
<reference evidence="2" key="1">
    <citation type="submission" date="2020-05" db="EMBL/GenBank/DDBJ databases">
        <title>Mycena genomes resolve the evolution of fungal bioluminescence.</title>
        <authorList>
            <person name="Tsai I.J."/>
        </authorList>
    </citation>
    <scope>NUCLEOTIDE SEQUENCE</scope>
    <source>
        <strain evidence="2">171206Taipei</strain>
    </source>
</reference>
<keyword evidence="1" id="KW-1133">Transmembrane helix</keyword>
<evidence type="ECO:0000313" key="2">
    <source>
        <dbReference type="EMBL" id="KAF7296957.1"/>
    </source>
</evidence>
<proteinExistence type="predicted"/>
<keyword evidence="1" id="KW-0472">Membrane</keyword>
<evidence type="ECO:0000313" key="3">
    <source>
        <dbReference type="Proteomes" id="UP000636479"/>
    </source>
</evidence>
<accession>A0A8H6VWZ8</accession>
<feature type="transmembrane region" description="Helical" evidence="1">
    <location>
        <begin position="513"/>
        <end position="540"/>
    </location>
</feature>
<dbReference type="OrthoDB" id="2970724at2759"/>
<comment type="caution">
    <text evidence="2">The sequence shown here is derived from an EMBL/GenBank/DDBJ whole genome shotgun (WGS) entry which is preliminary data.</text>
</comment>